<keyword evidence="3" id="KW-1185">Reference proteome</keyword>
<dbReference type="Proteomes" id="UP000239772">
    <property type="component" value="Unassembled WGS sequence"/>
</dbReference>
<protein>
    <submittedName>
        <fullName evidence="2">Uncharacterized protein</fullName>
    </submittedName>
</protein>
<dbReference type="RefSeq" id="WP_106335308.1">
    <property type="nucleotide sequence ID" value="NZ_PVZS01000003.1"/>
</dbReference>
<accession>A0A2T1HXQ1</accession>
<name>A0A2T1HXQ1_9HYPH</name>
<organism evidence="2 3">
    <name type="scientific">Alsobacter soli</name>
    <dbReference type="NCBI Taxonomy" id="2109933"/>
    <lineage>
        <taxon>Bacteria</taxon>
        <taxon>Pseudomonadati</taxon>
        <taxon>Pseudomonadota</taxon>
        <taxon>Alphaproteobacteria</taxon>
        <taxon>Hyphomicrobiales</taxon>
        <taxon>Alsobacteraceae</taxon>
        <taxon>Alsobacter</taxon>
    </lineage>
</organism>
<keyword evidence="1" id="KW-1133">Transmembrane helix</keyword>
<dbReference type="AlphaFoldDB" id="A0A2T1HXQ1"/>
<keyword evidence="1" id="KW-0472">Membrane</keyword>
<dbReference type="OrthoDB" id="8163099at2"/>
<comment type="caution">
    <text evidence="2">The sequence shown here is derived from an EMBL/GenBank/DDBJ whole genome shotgun (WGS) entry which is preliminary data.</text>
</comment>
<feature type="transmembrane region" description="Helical" evidence="1">
    <location>
        <begin position="12"/>
        <end position="33"/>
    </location>
</feature>
<sequence length="82" mass="8726">MELSIPGLMGAAIGLALGYVDFRVVGGVVESRLRKLDRSGSPDEKAVFERKLGVLRGVLFLGTVMFFPVIGYLLGLTVSGRG</sequence>
<proteinExistence type="predicted"/>
<reference evidence="3" key="1">
    <citation type="submission" date="2018-03" db="EMBL/GenBank/DDBJ databases">
        <authorList>
            <person name="Sun L."/>
            <person name="Liu H."/>
            <person name="Chen W."/>
            <person name="Huang K."/>
            <person name="Liu W."/>
            <person name="Gao X."/>
        </authorList>
    </citation>
    <scope>NUCLEOTIDE SEQUENCE [LARGE SCALE GENOMIC DNA]</scope>
    <source>
        <strain evidence="3">SH9</strain>
    </source>
</reference>
<evidence type="ECO:0000313" key="2">
    <source>
        <dbReference type="EMBL" id="PSC06394.1"/>
    </source>
</evidence>
<keyword evidence="1" id="KW-0812">Transmembrane</keyword>
<feature type="transmembrane region" description="Helical" evidence="1">
    <location>
        <begin position="54"/>
        <end position="74"/>
    </location>
</feature>
<gene>
    <name evidence="2" type="ORF">SLNSH_03685</name>
</gene>
<evidence type="ECO:0000313" key="3">
    <source>
        <dbReference type="Proteomes" id="UP000239772"/>
    </source>
</evidence>
<evidence type="ECO:0000256" key="1">
    <source>
        <dbReference type="SAM" id="Phobius"/>
    </source>
</evidence>
<dbReference type="EMBL" id="PVZS01000003">
    <property type="protein sequence ID" value="PSC06394.1"/>
    <property type="molecule type" value="Genomic_DNA"/>
</dbReference>